<reference evidence="1 2" key="2">
    <citation type="submission" date="2018-11" db="EMBL/GenBank/DDBJ databases">
        <authorList>
            <consortium name="Pathogen Informatics"/>
        </authorList>
    </citation>
    <scope>NUCLEOTIDE SEQUENCE [LARGE SCALE GENOMIC DNA]</scope>
</reference>
<accession>A0A183ESX8</accession>
<dbReference type="Proteomes" id="UP000271098">
    <property type="component" value="Unassembled WGS sequence"/>
</dbReference>
<dbReference type="Gene3D" id="3.10.20.90">
    <property type="entry name" value="Phosphatidylinositol 3-kinase Catalytic Subunit, Chain A, domain 1"/>
    <property type="match status" value="1"/>
</dbReference>
<evidence type="ECO:0000313" key="3">
    <source>
        <dbReference type="WBParaSite" id="GPUH_0002409901-mRNA-1"/>
    </source>
</evidence>
<dbReference type="EMBL" id="UYRT01099951">
    <property type="protein sequence ID" value="VDN42350.1"/>
    <property type="molecule type" value="Genomic_DNA"/>
</dbReference>
<dbReference type="WBParaSite" id="GPUH_0002409901-mRNA-1">
    <property type="protein sequence ID" value="GPUH_0002409901-mRNA-1"/>
    <property type="gene ID" value="GPUH_0002409901"/>
</dbReference>
<sequence length="125" mass="14287">MNIENIGNFGLFLAKRRYNNSNNAHYISSVCSTQYPDSLCVRLLRNFESPYLSTHLLNQKSAAAGVFCYVTIRKLIWDPRIEEEMLDDPGALLLLYYVPNFEPQEYAYGESPSRTPAISRSSLNI</sequence>
<evidence type="ECO:0000313" key="1">
    <source>
        <dbReference type="EMBL" id="VDN42350.1"/>
    </source>
</evidence>
<protein>
    <submittedName>
        <fullName evidence="1 3">Uncharacterized protein</fullName>
    </submittedName>
</protein>
<keyword evidence="2" id="KW-1185">Reference proteome</keyword>
<dbReference type="OrthoDB" id="5772781at2759"/>
<dbReference type="AlphaFoldDB" id="A0A183ESX8"/>
<reference evidence="3" key="1">
    <citation type="submission" date="2016-06" db="UniProtKB">
        <authorList>
            <consortium name="WormBaseParasite"/>
        </authorList>
    </citation>
    <scope>IDENTIFICATION</scope>
</reference>
<name>A0A183ESX8_9BILA</name>
<organism evidence="3">
    <name type="scientific">Gongylonema pulchrum</name>
    <dbReference type="NCBI Taxonomy" id="637853"/>
    <lineage>
        <taxon>Eukaryota</taxon>
        <taxon>Metazoa</taxon>
        <taxon>Ecdysozoa</taxon>
        <taxon>Nematoda</taxon>
        <taxon>Chromadorea</taxon>
        <taxon>Rhabditida</taxon>
        <taxon>Spirurina</taxon>
        <taxon>Spiruromorpha</taxon>
        <taxon>Spiruroidea</taxon>
        <taxon>Gongylonematidae</taxon>
        <taxon>Gongylonema</taxon>
    </lineage>
</organism>
<proteinExistence type="predicted"/>
<evidence type="ECO:0000313" key="2">
    <source>
        <dbReference type="Proteomes" id="UP000271098"/>
    </source>
</evidence>
<gene>
    <name evidence="1" type="ORF">GPUH_LOCUS24068</name>
</gene>